<sequence>MKGIVVLIITVISVFSLNVPIYANNDQGELPTIDQMADEALYFAKLKRYEETKMIVNKMGELIDTFEYDELPLTVDEQRILRVAFFQAKKLLESDQVDEDDLIRVLTKFRLTTDALATEHDPLWFDMESVIMETLQDAKKSVDNKRQFQGAFQAFLKIYDTVYPGIILDVPIEKVKIADAQIQYLEQNADSLLVNGELSIELEKLQSMVQALFHNYHKDEADPSLWWVIISTGGMIILTLTYAGWKKYKGEKMKRKQLKSSKNIDSSSYIE</sequence>
<keyword evidence="1" id="KW-0812">Transmembrane</keyword>
<feature type="transmembrane region" description="Helical" evidence="1">
    <location>
        <begin position="225"/>
        <end position="245"/>
    </location>
</feature>
<keyword evidence="3" id="KW-1185">Reference proteome</keyword>
<evidence type="ECO:0000256" key="1">
    <source>
        <dbReference type="SAM" id="Phobius"/>
    </source>
</evidence>
<proteinExistence type="predicted"/>
<dbReference type="AlphaFoldDB" id="A0A9E8M3J7"/>
<dbReference type="InterPro" id="IPR014231">
    <property type="entry name" value="Spore_YpjB"/>
</dbReference>
<accession>A0A9E8M3J7</accession>
<gene>
    <name evidence="2" type="ORF">OE105_06510</name>
</gene>
<organism evidence="2 3">
    <name type="scientific">Fervidibacillus halotolerans</name>
    <dbReference type="NCBI Taxonomy" id="2980027"/>
    <lineage>
        <taxon>Bacteria</taxon>
        <taxon>Bacillati</taxon>
        <taxon>Bacillota</taxon>
        <taxon>Bacilli</taxon>
        <taxon>Bacillales</taxon>
        <taxon>Bacillaceae</taxon>
        <taxon>Fervidibacillus</taxon>
    </lineage>
</organism>
<protein>
    <submittedName>
        <fullName evidence="2">Sporulation protein YpjB</fullName>
    </submittedName>
</protein>
<name>A0A9E8M3J7_9BACI</name>
<dbReference type="KEGG" id="fhl:OE105_06510"/>
<evidence type="ECO:0000313" key="3">
    <source>
        <dbReference type="Proteomes" id="UP001164726"/>
    </source>
</evidence>
<keyword evidence="1" id="KW-0472">Membrane</keyword>
<dbReference type="Pfam" id="PF09577">
    <property type="entry name" value="Spore_YpjB"/>
    <property type="match status" value="1"/>
</dbReference>
<dbReference type="RefSeq" id="WP_275421942.1">
    <property type="nucleotide sequence ID" value="NZ_CP106877.1"/>
</dbReference>
<dbReference type="Proteomes" id="UP001164726">
    <property type="component" value="Chromosome"/>
</dbReference>
<dbReference type="EMBL" id="CP106877">
    <property type="protein sequence ID" value="WAA13749.1"/>
    <property type="molecule type" value="Genomic_DNA"/>
</dbReference>
<keyword evidence="1" id="KW-1133">Transmembrane helix</keyword>
<evidence type="ECO:0000313" key="2">
    <source>
        <dbReference type="EMBL" id="WAA13749.1"/>
    </source>
</evidence>
<reference evidence="2" key="1">
    <citation type="submission" date="2022-09" db="EMBL/GenBank/DDBJ databases">
        <title>Complete Genomes of Fervidibacillus albus and Fervidibacillus halotolerans isolated from tidal flat sediments.</title>
        <authorList>
            <person name="Kwon K.K."/>
            <person name="Yang S.-H."/>
            <person name="Park M.J."/>
            <person name="Oh H.-M."/>
        </authorList>
    </citation>
    <scope>NUCLEOTIDE SEQUENCE</scope>
    <source>
        <strain evidence="2">MEBiC13594</strain>
    </source>
</reference>